<feature type="binding site" evidence="8">
    <location>
        <position position="557"/>
    </location>
    <ligand>
        <name>ATP</name>
        <dbReference type="ChEBI" id="CHEBI:30616"/>
    </ligand>
</feature>
<dbReference type="PROSITE" id="PS00178">
    <property type="entry name" value="AA_TRNA_LIGASE_I"/>
    <property type="match status" value="1"/>
</dbReference>
<dbReference type="InterPro" id="IPR033705">
    <property type="entry name" value="Anticodon_Ia_Val"/>
</dbReference>
<reference evidence="12 13" key="1">
    <citation type="submission" date="2022-01" db="EMBL/GenBank/DDBJ databases">
        <title>Whole genome-based taxonomy of the Shewanellaceae.</title>
        <authorList>
            <person name="Martin-Rodriguez A.J."/>
        </authorList>
    </citation>
    <scope>NUCLEOTIDE SEQUENCE [LARGE SCALE GENOMIC DNA]</scope>
    <source>
        <strain evidence="12 13">DSM 21332</strain>
    </source>
</reference>
<keyword evidence="4 8" id="KW-0067">ATP-binding</keyword>
<feature type="domain" description="Aminoacyl-tRNA synthetase class Ia" evidence="9">
    <location>
        <begin position="14"/>
        <end position="631"/>
    </location>
</feature>
<evidence type="ECO:0000313" key="12">
    <source>
        <dbReference type="EMBL" id="MCL2913669.1"/>
    </source>
</evidence>
<organism evidence="12 13">
    <name type="scientific">Shewanella corallii</name>
    <dbReference type="NCBI Taxonomy" id="560080"/>
    <lineage>
        <taxon>Bacteria</taxon>
        <taxon>Pseudomonadati</taxon>
        <taxon>Pseudomonadota</taxon>
        <taxon>Gammaproteobacteria</taxon>
        <taxon>Alteromonadales</taxon>
        <taxon>Shewanellaceae</taxon>
        <taxon>Shewanella</taxon>
    </lineage>
</organism>
<dbReference type="Gene3D" id="3.40.50.620">
    <property type="entry name" value="HUPs"/>
    <property type="match status" value="2"/>
</dbReference>
<keyword evidence="13" id="KW-1185">Reference proteome</keyword>
<dbReference type="InterPro" id="IPR002303">
    <property type="entry name" value="Valyl-tRNA_ligase"/>
</dbReference>
<evidence type="ECO:0000259" key="10">
    <source>
        <dbReference type="Pfam" id="PF08264"/>
    </source>
</evidence>
<dbReference type="PANTHER" id="PTHR11946">
    <property type="entry name" value="VALYL-TRNA SYNTHETASES"/>
    <property type="match status" value="1"/>
</dbReference>
<dbReference type="RefSeq" id="WP_249248400.1">
    <property type="nucleotide sequence ID" value="NZ_JAKIKT010000002.1"/>
</dbReference>
<keyword evidence="3 8" id="KW-0547">Nucleotide-binding</keyword>
<accession>A0ABT0N5I6</accession>
<dbReference type="InterPro" id="IPR013155">
    <property type="entry name" value="M/V/L/I-tRNA-synth_anticd-bd"/>
</dbReference>
<comment type="caution">
    <text evidence="12">The sequence shown here is derived from an EMBL/GenBank/DDBJ whole genome shotgun (WGS) entry which is preliminary data.</text>
</comment>
<feature type="coiled-coil region" evidence="8">
    <location>
        <begin position="882"/>
        <end position="951"/>
    </location>
</feature>
<dbReference type="GO" id="GO:0004832">
    <property type="term" value="F:valine-tRNA ligase activity"/>
    <property type="evidence" value="ECO:0007669"/>
    <property type="project" value="UniProtKB-EC"/>
</dbReference>
<evidence type="ECO:0000256" key="5">
    <source>
        <dbReference type="ARBA" id="ARBA00022917"/>
    </source>
</evidence>
<comment type="domain">
    <text evidence="8">The C-terminal coiled-coil domain is crucial for aminoacylation activity.</text>
</comment>
<dbReference type="CDD" id="cd00817">
    <property type="entry name" value="ValRS_core"/>
    <property type="match status" value="1"/>
</dbReference>
<dbReference type="InterPro" id="IPR009008">
    <property type="entry name" value="Val/Leu/Ile-tRNA-synth_edit"/>
</dbReference>
<dbReference type="SUPFAM" id="SSF52374">
    <property type="entry name" value="Nucleotidylyl transferase"/>
    <property type="match status" value="1"/>
</dbReference>
<dbReference type="NCBIfam" id="NF004349">
    <property type="entry name" value="PRK05729.1"/>
    <property type="match status" value="1"/>
</dbReference>
<evidence type="ECO:0000313" key="13">
    <source>
        <dbReference type="Proteomes" id="UP001202831"/>
    </source>
</evidence>
<keyword evidence="5 8" id="KW-0648">Protein biosynthesis</keyword>
<keyword evidence="1 8" id="KW-0963">Cytoplasm</keyword>
<dbReference type="CDD" id="cd07962">
    <property type="entry name" value="Anticodon_Ia_Val"/>
    <property type="match status" value="1"/>
</dbReference>
<dbReference type="Gene3D" id="1.10.730.10">
    <property type="entry name" value="Isoleucyl-tRNA Synthetase, Domain 1"/>
    <property type="match status" value="1"/>
</dbReference>
<dbReference type="PANTHER" id="PTHR11946:SF93">
    <property type="entry name" value="VALINE--TRNA LIGASE, CHLOROPLASTIC_MITOCHONDRIAL 2"/>
    <property type="match status" value="1"/>
</dbReference>
<dbReference type="InterPro" id="IPR002300">
    <property type="entry name" value="aa-tRNA-synth_Ia"/>
</dbReference>
<dbReference type="Gene3D" id="3.90.740.10">
    <property type="entry name" value="Valyl/Leucyl/Isoleucyl-tRNA synthetase, editing domain"/>
    <property type="match status" value="1"/>
</dbReference>
<name>A0ABT0N5I6_9GAMM</name>
<gene>
    <name evidence="8" type="primary">valS</name>
    <name evidence="12" type="ORF">L2725_07675</name>
</gene>
<feature type="domain" description="Methionyl/Valyl/Leucyl/Isoleucyl-tRNA synthetase anticodon-binding" evidence="10">
    <location>
        <begin position="674"/>
        <end position="824"/>
    </location>
</feature>
<sequence>MEKTYNPQSIEQALYQVWEEKGYFKPHGDQSNGNYCIMIPPPNVTGSLHMGHAFQDTIMDTLIRYQRMKGKNTLWQVGTDHAGIATQMLVERKLEAEEGKNRHDLGRDAFMDKVWDWKAQSGGTITRQMRRLGASVDWDRERFTMDEGLSAAVQEVFVRLYEDDLIYRGKRLVNWDPKLHTAISDLEVENKEKQGHMWHFRYPLADGALTADGKDYLVVATTRPETMLGDSAVAVHPDDERYQSLIGKEIILPIVNRRIPVVADDYVDMEFGTGCVKITPAHDFNDYEVGKRHALPMFNIMTLDAAIRATAEVVNTDGTINNELDASLPERYAGMDRFKARDAVVTEFETLGLLEKIDPHGLKVPYGDRSGVVIEPLLTDQWYVAVKPMAKTAIEAVENGDIKFVPQQYENMYFSWMRDIQDWCISRQLWWGHRIPAWYDEAGKVYVGRDEAEVRAKHKLGADVTLRQDDDVLDTWFSSALWTFSTLGWPENTEDLKTFHPTDVLVTGFDIIFFWVARMIMMTMHFIKDEDGKPQVPFKTVYVTGLIRDEQGNKMSKSKGNVLDPLDMIDGIDLESLVQKRTGNMMQPQLAAKIEKSTRKEFAEGIEAHGTDALRFTLAAMASTGRDINWDMKRLDGYRSFCNKLWNASRYVLMNTEEQDCGQNGGEMELSLADRWITGLFNETVKTFDDHIAAYRFDLAANTLYEFTWNQFCDWYLELTKPVLNNGTEAQLRGTRHTLVTILEQLQRLMHPLMPYITETIWHRVKPLAGVEGETLMLMGFPEFDAAKVDAQTMEDLEWVKKVIVAVRNIRAELNIAPSKPLSALLRNVSEQDKARIEANQAFFTSLAKLESMTILADGDTAPMSTTQLVGEMELLIPMAGLIDVAAEMARIDKQLEKLAQDAKRIEGKLSNEGFVAKAPAAVIDKERAKLAEFTRDMDKLNEQKAELAKLEG</sequence>
<dbReference type="Pfam" id="PF00133">
    <property type="entry name" value="tRNA-synt_1"/>
    <property type="match status" value="1"/>
</dbReference>
<evidence type="ECO:0000259" key="11">
    <source>
        <dbReference type="Pfam" id="PF10458"/>
    </source>
</evidence>
<evidence type="ECO:0000256" key="1">
    <source>
        <dbReference type="ARBA" id="ARBA00022490"/>
    </source>
</evidence>
<dbReference type="SUPFAM" id="SSF50677">
    <property type="entry name" value="ValRS/IleRS/LeuRS editing domain"/>
    <property type="match status" value="1"/>
</dbReference>
<comment type="catalytic activity">
    <reaction evidence="7 8">
        <text>tRNA(Val) + L-valine + ATP = L-valyl-tRNA(Val) + AMP + diphosphate</text>
        <dbReference type="Rhea" id="RHEA:10704"/>
        <dbReference type="Rhea" id="RHEA-COMP:9672"/>
        <dbReference type="Rhea" id="RHEA-COMP:9708"/>
        <dbReference type="ChEBI" id="CHEBI:30616"/>
        <dbReference type="ChEBI" id="CHEBI:33019"/>
        <dbReference type="ChEBI" id="CHEBI:57762"/>
        <dbReference type="ChEBI" id="CHEBI:78442"/>
        <dbReference type="ChEBI" id="CHEBI:78537"/>
        <dbReference type="ChEBI" id="CHEBI:456215"/>
        <dbReference type="EC" id="6.1.1.9"/>
    </reaction>
</comment>
<dbReference type="Gene3D" id="1.10.287.380">
    <property type="entry name" value="Valyl-tRNA synthetase, C-terminal domain"/>
    <property type="match status" value="1"/>
</dbReference>
<comment type="function">
    <text evidence="8">Catalyzes the attachment of valine to tRNA(Val). As ValRS can inadvertently accommodate and process structurally similar amino acids such as threonine, to avoid such errors, it has a 'posttransfer' editing activity that hydrolyzes mischarged Thr-tRNA(Val) in a tRNA-dependent manner.</text>
</comment>
<evidence type="ECO:0000256" key="7">
    <source>
        <dbReference type="ARBA" id="ARBA00047552"/>
    </source>
</evidence>
<comment type="domain">
    <text evidence="8">ValRS has two distinct active sites: one for aminoacylation and one for editing. The misactivated threonine is translocated from the active site to the editing site.</text>
</comment>
<keyword evidence="6 8" id="KW-0030">Aminoacyl-tRNA synthetase</keyword>
<protein>
    <recommendedName>
        <fullName evidence="8">Valine--tRNA ligase</fullName>
        <ecNumber evidence="8">6.1.1.9</ecNumber>
    </recommendedName>
    <alternativeName>
        <fullName evidence="8">Valyl-tRNA synthetase</fullName>
        <shortName evidence="8">ValRS</shortName>
    </alternativeName>
</protein>
<dbReference type="EC" id="6.1.1.9" evidence="8"/>
<evidence type="ECO:0000256" key="4">
    <source>
        <dbReference type="ARBA" id="ARBA00022840"/>
    </source>
</evidence>
<proteinExistence type="inferred from homology"/>
<dbReference type="InterPro" id="IPR014729">
    <property type="entry name" value="Rossmann-like_a/b/a_fold"/>
</dbReference>
<dbReference type="Proteomes" id="UP001202831">
    <property type="component" value="Unassembled WGS sequence"/>
</dbReference>
<comment type="subunit">
    <text evidence="8">Monomer.</text>
</comment>
<dbReference type="HAMAP" id="MF_02004">
    <property type="entry name" value="Val_tRNA_synth_type1"/>
    <property type="match status" value="1"/>
</dbReference>
<dbReference type="InterPro" id="IPR001412">
    <property type="entry name" value="aa-tRNA-synth_I_CS"/>
</dbReference>
<dbReference type="EMBL" id="JAKIKT010000002">
    <property type="protein sequence ID" value="MCL2913669.1"/>
    <property type="molecule type" value="Genomic_DNA"/>
</dbReference>
<dbReference type="PRINTS" id="PR00986">
    <property type="entry name" value="TRNASYNTHVAL"/>
</dbReference>
<feature type="domain" description="Valyl-tRNA synthetase tRNA-binding arm" evidence="11">
    <location>
        <begin position="884"/>
        <end position="948"/>
    </location>
</feature>
<dbReference type="Pfam" id="PF10458">
    <property type="entry name" value="Val_tRNA-synt_C"/>
    <property type="match status" value="1"/>
</dbReference>
<evidence type="ECO:0000256" key="6">
    <source>
        <dbReference type="ARBA" id="ARBA00023146"/>
    </source>
</evidence>
<dbReference type="InterPro" id="IPR037118">
    <property type="entry name" value="Val-tRNA_synth_C_sf"/>
</dbReference>
<dbReference type="InterPro" id="IPR009080">
    <property type="entry name" value="tRNAsynth_Ia_anticodon-bd"/>
</dbReference>
<evidence type="ECO:0000256" key="2">
    <source>
        <dbReference type="ARBA" id="ARBA00022598"/>
    </source>
</evidence>
<keyword evidence="2 8" id="KW-0436">Ligase</keyword>
<dbReference type="InterPro" id="IPR019499">
    <property type="entry name" value="Val-tRNA_synth_tRNA-bd"/>
</dbReference>
<feature type="short sequence motif" description="'KMSKS' region" evidence="8">
    <location>
        <begin position="554"/>
        <end position="558"/>
    </location>
</feature>
<dbReference type="SUPFAM" id="SSF46589">
    <property type="entry name" value="tRNA-binding arm"/>
    <property type="match status" value="1"/>
</dbReference>
<feature type="short sequence motif" description="'HIGH' region" evidence="8">
    <location>
        <begin position="42"/>
        <end position="52"/>
    </location>
</feature>
<evidence type="ECO:0000256" key="8">
    <source>
        <dbReference type="HAMAP-Rule" id="MF_02004"/>
    </source>
</evidence>
<evidence type="ECO:0000259" key="9">
    <source>
        <dbReference type="Pfam" id="PF00133"/>
    </source>
</evidence>
<dbReference type="InterPro" id="IPR010978">
    <property type="entry name" value="tRNA-bd_arm"/>
</dbReference>
<dbReference type="SUPFAM" id="SSF47323">
    <property type="entry name" value="Anticodon-binding domain of a subclass of class I aminoacyl-tRNA synthetases"/>
    <property type="match status" value="1"/>
</dbReference>
<comment type="subcellular location">
    <subcellularLocation>
        <location evidence="8">Cytoplasm</location>
    </subcellularLocation>
</comment>
<comment type="similarity">
    <text evidence="8">Belongs to the class-I aminoacyl-tRNA synthetase family. ValS type 1 subfamily.</text>
</comment>
<evidence type="ECO:0000256" key="3">
    <source>
        <dbReference type="ARBA" id="ARBA00022741"/>
    </source>
</evidence>
<keyword evidence="8" id="KW-0175">Coiled coil</keyword>
<dbReference type="Pfam" id="PF08264">
    <property type="entry name" value="Anticodon_1"/>
    <property type="match status" value="1"/>
</dbReference>
<dbReference type="NCBIfam" id="TIGR00422">
    <property type="entry name" value="valS"/>
    <property type="match status" value="1"/>
</dbReference>